<dbReference type="Gene3D" id="3.40.50.880">
    <property type="match status" value="1"/>
</dbReference>
<feature type="domain" description="Beta-galactosidase trimerisation" evidence="1">
    <location>
        <begin position="379"/>
        <end position="443"/>
    </location>
</feature>
<dbReference type="InterPro" id="IPR013738">
    <property type="entry name" value="Beta_galactosidase_Trimer"/>
</dbReference>
<proteinExistence type="predicted"/>
<keyword evidence="2" id="KW-0378">Hydrolase</keyword>
<accession>A0ABW2FBT0</accession>
<dbReference type="SUPFAM" id="SSF51445">
    <property type="entry name" value="(Trans)glycosidases"/>
    <property type="match status" value="1"/>
</dbReference>
<gene>
    <name evidence="2" type="ORF">ACFQMJ_14500</name>
</gene>
<name>A0ABW2FBT0_9BACL</name>
<dbReference type="GO" id="GO:0016798">
    <property type="term" value="F:hydrolase activity, acting on glycosyl bonds"/>
    <property type="evidence" value="ECO:0007669"/>
    <property type="project" value="UniProtKB-KW"/>
</dbReference>
<reference evidence="3" key="1">
    <citation type="journal article" date="2019" name="Int. J. Syst. Evol. Microbiol.">
        <title>The Global Catalogue of Microorganisms (GCM) 10K type strain sequencing project: providing services to taxonomists for standard genome sequencing and annotation.</title>
        <authorList>
            <consortium name="The Broad Institute Genomics Platform"/>
            <consortium name="The Broad Institute Genome Sequencing Center for Infectious Disease"/>
            <person name="Wu L."/>
            <person name="Ma J."/>
        </authorList>
    </citation>
    <scope>NUCLEOTIDE SEQUENCE [LARGE SCALE GENOMIC DNA]</scope>
    <source>
        <strain evidence="3">KCTC 12907</strain>
    </source>
</reference>
<organism evidence="2 3">
    <name type="scientific">Cohnella cellulosilytica</name>
    <dbReference type="NCBI Taxonomy" id="986710"/>
    <lineage>
        <taxon>Bacteria</taxon>
        <taxon>Bacillati</taxon>
        <taxon>Bacillota</taxon>
        <taxon>Bacilli</taxon>
        <taxon>Bacillales</taxon>
        <taxon>Paenibacillaceae</taxon>
        <taxon>Cohnella</taxon>
    </lineage>
</organism>
<sequence>MARNEIRSRQIHLDFHTSELIRDIGSRFDPEEFAQTLQNSRVNSITLFSRCHHGMLYYDSKRFPERVHPHLANRNFLRDQAEACRKRDIHINLYTTVCWDKWVADRHPEWICINDKGELDDFKGKSYFEAGFYKNLCVNTGYRDYLKQQFGEVMATIPAAGVWFDAAFVTECSCSACIRLMQEEGLDPTDKEDRKKFSVISHYRFVNEMSDFAKKFNPDYNIFYNKGHVGTLEKGVQEAYTYYSFESLPGGEWGYMDFPVSVKYNRNFGKEVLGLTGRFHTEWGDFHSFRNQAALEFECYSMIAQGAKCTIGDQLDPSGKLNPYMYEQIGAIYADIERKEPWCEGAAAVTEIGVFTAEEFYEAGVGVIPKATEGVARMLNELAHQYDIIDSESAFERYKLLILPDVIPVSAALAEKLENYVSKGGKLLVSHKSGLNEEETAFAMDSLGLEYLGDAPFSPDFIVPQGPMGEGLPPSEHAMYSKGALVKARHGAEVLQEAIVPVFNRTWEHFCSHLHSPSSGKAGYPAIVSTESAVYFIHPVFTQYQHNAPAWYKKLVRNALSRLLPKPLVRHSGPSTVNASLMGQPQENRWVLHLLHYIPEKKCDTLEIIEDVIPLHNVQVTVTVPGPVTGLSAVPEQRELPFRLDGDQLTFTVPEIRGHRMISIQFENEQTIQRRPF</sequence>
<evidence type="ECO:0000313" key="3">
    <source>
        <dbReference type="Proteomes" id="UP001596378"/>
    </source>
</evidence>
<dbReference type="InterPro" id="IPR028212">
    <property type="entry name" value="GHL6"/>
</dbReference>
<protein>
    <submittedName>
        <fullName evidence="2">Alpha-amylase family protein</fullName>
        <ecNumber evidence="2">3.2.1.-</ecNumber>
    </submittedName>
</protein>
<dbReference type="SUPFAM" id="SSF52317">
    <property type="entry name" value="Class I glutamine amidotransferase-like"/>
    <property type="match status" value="1"/>
</dbReference>
<dbReference type="RefSeq" id="WP_378049151.1">
    <property type="nucleotide sequence ID" value="NZ_JBHMDN010000020.1"/>
</dbReference>
<dbReference type="EC" id="3.2.1.-" evidence="2"/>
<keyword evidence="3" id="KW-1185">Reference proteome</keyword>
<dbReference type="CDD" id="cd03143">
    <property type="entry name" value="A4_beta-galactosidase_middle_domain"/>
    <property type="match status" value="1"/>
</dbReference>
<evidence type="ECO:0000313" key="2">
    <source>
        <dbReference type="EMBL" id="MFC7149732.1"/>
    </source>
</evidence>
<dbReference type="InterPro" id="IPR029062">
    <property type="entry name" value="Class_I_gatase-like"/>
</dbReference>
<dbReference type="InterPro" id="IPR017853">
    <property type="entry name" value="GH"/>
</dbReference>
<dbReference type="EMBL" id="JBHTAI010000008">
    <property type="protein sequence ID" value="MFC7149732.1"/>
    <property type="molecule type" value="Genomic_DNA"/>
</dbReference>
<dbReference type="Proteomes" id="UP001596378">
    <property type="component" value="Unassembled WGS sequence"/>
</dbReference>
<dbReference type="Pfam" id="PF14871">
    <property type="entry name" value="GHL6"/>
    <property type="match status" value="1"/>
</dbReference>
<dbReference type="Pfam" id="PF08532">
    <property type="entry name" value="Glyco_hydro_42M"/>
    <property type="match status" value="1"/>
</dbReference>
<evidence type="ECO:0000259" key="1">
    <source>
        <dbReference type="Pfam" id="PF08532"/>
    </source>
</evidence>
<keyword evidence="2" id="KW-0326">Glycosidase</keyword>
<dbReference type="Gene3D" id="3.20.20.80">
    <property type="entry name" value="Glycosidases"/>
    <property type="match status" value="1"/>
</dbReference>
<comment type="caution">
    <text evidence="2">The sequence shown here is derived from an EMBL/GenBank/DDBJ whole genome shotgun (WGS) entry which is preliminary data.</text>
</comment>